<dbReference type="Pfam" id="PF14307">
    <property type="entry name" value="Glyco_tran_WbsX"/>
    <property type="match status" value="1"/>
</dbReference>
<proteinExistence type="predicted"/>
<dbReference type="RefSeq" id="WP_186996137.1">
    <property type="nucleotide sequence ID" value="NZ_JACOQK010000001.1"/>
</dbReference>
<dbReference type="InterPro" id="IPR032719">
    <property type="entry name" value="WbsX"/>
</dbReference>
<reference evidence="1 2" key="1">
    <citation type="submission" date="2020-08" db="EMBL/GenBank/DDBJ databases">
        <title>Genome public.</title>
        <authorList>
            <person name="Liu C."/>
            <person name="Sun Q."/>
        </authorList>
    </citation>
    <scope>NUCLEOTIDE SEQUENCE [LARGE SCALE GENOMIC DNA]</scope>
    <source>
        <strain evidence="1 2">NSJ-27</strain>
    </source>
</reference>
<sequence>MSGKKARVIAFYLPQYHPIPENDQHWGKGFTEWTNVTKAKPLFRGHHQPNLPADLGFYDLRLQQIQIAQAELARNAGIEGFCYWHYWFGGGKRVLEMPFQRVLETGKPDYPFCLGWANHDWSTKTWQKGKALQQDTTIFKQEYPGEQDDILHFQTMLPAFQDHRYIRVDGKPLFVVFDPKGMPDCGRFLALWNHLAEQNGLKGFHFVALAESVPPLDAGKLANLEQAVEDCFAEYFAMGFDAIQSVNRKYAEIKTGGKLKKTFHGAVRRVSPGMVLDKYDYGKIVRNFYTSQDSKENVYPQLMAGWDRTPRSGRRAIIYYNRTPENFSVAVQQALRQVAHKQPEHRLIFLNSWNEWGEGAYMEPDLRYGTAFLDRLKQALEPDR</sequence>
<evidence type="ECO:0000313" key="2">
    <source>
        <dbReference type="Proteomes" id="UP000649151"/>
    </source>
</evidence>
<dbReference type="Proteomes" id="UP000649151">
    <property type="component" value="Unassembled WGS sequence"/>
</dbReference>
<dbReference type="PANTHER" id="PTHR41244:SF1">
    <property type="entry name" value="GLYCOSYLTRANSFERASE"/>
    <property type="match status" value="1"/>
</dbReference>
<gene>
    <name evidence="1" type="ORF">H8Z77_02885</name>
</gene>
<accession>A0ABR7IPA7</accession>
<organism evidence="1 2">
    <name type="scientific">Clostridium facile</name>
    <dbReference type="NCBI Taxonomy" id="2763035"/>
    <lineage>
        <taxon>Bacteria</taxon>
        <taxon>Bacillati</taxon>
        <taxon>Bacillota</taxon>
        <taxon>Clostridia</taxon>
        <taxon>Eubacteriales</taxon>
        <taxon>Clostridiaceae</taxon>
        <taxon>Clostridium</taxon>
    </lineage>
</organism>
<dbReference type="CDD" id="cd11579">
    <property type="entry name" value="Glyco_tran_WbsX"/>
    <property type="match status" value="1"/>
</dbReference>
<comment type="caution">
    <text evidence="1">The sequence shown here is derived from an EMBL/GenBank/DDBJ whole genome shotgun (WGS) entry which is preliminary data.</text>
</comment>
<keyword evidence="2" id="KW-1185">Reference proteome</keyword>
<dbReference type="EMBL" id="JACOQK010000001">
    <property type="protein sequence ID" value="MBC5786969.1"/>
    <property type="molecule type" value="Genomic_DNA"/>
</dbReference>
<protein>
    <submittedName>
        <fullName evidence="1">Glycoside hydrolase family 99-like domain-containing protein</fullName>
    </submittedName>
</protein>
<name>A0ABR7IPA7_9CLOT</name>
<dbReference type="Gene3D" id="3.20.20.80">
    <property type="entry name" value="Glycosidases"/>
    <property type="match status" value="1"/>
</dbReference>
<evidence type="ECO:0000313" key="1">
    <source>
        <dbReference type="EMBL" id="MBC5786969.1"/>
    </source>
</evidence>
<dbReference type="PANTHER" id="PTHR41244">
    <property type="entry name" value="RHAMNAN SYNTHESIS F"/>
    <property type="match status" value="1"/>
</dbReference>